<comment type="caution">
    <text evidence="2">The sequence shown here is derived from an EMBL/GenBank/DDBJ whole genome shotgun (WGS) entry which is preliminary data.</text>
</comment>
<sequence length="403" mass="46540">MPPKKTTNAQNKRPHDEAADSQRSSKIARTNDAQADEPSEEQWESSQARQGSRQRRIPKGPKGESMMPQFMPRECAEAKVIENLPMPSRWVVGIDAIPDRSMTLGSRKWWEDHGPWLEAHKKQLKLSAANWKMKDEAMKQDGTIPDDEGNDDWDFTCHPVPNADRPRKYEDEEEEEEEEEGEGGDKEGEKDKEKDTKPYEKLASLHPEWPWFFTMLGQDRFTWWEQEALKRDQDDFQMHIYNDFTAYVCDDPQKCEKLSEMVGYLILAVIDALKKQDVFKPDSEIRNLGLVLAMFVKWGREQATEYEFNEACGSWIYKVIELAEGANVHITGPDNFEETYDKILSDKAKKAKAMKRWDNVNWASKVKAYTSKRGKLGGNMFDITKFSPAERKKYSFASGGGIF</sequence>
<dbReference type="OrthoDB" id="10037289at2759"/>
<protein>
    <submittedName>
        <fullName evidence="2">Uncharacterized protein</fullName>
    </submittedName>
</protein>
<organism evidence="2 3">
    <name type="scientific">Fusarium torreyae</name>
    <dbReference type="NCBI Taxonomy" id="1237075"/>
    <lineage>
        <taxon>Eukaryota</taxon>
        <taxon>Fungi</taxon>
        <taxon>Dikarya</taxon>
        <taxon>Ascomycota</taxon>
        <taxon>Pezizomycotina</taxon>
        <taxon>Sordariomycetes</taxon>
        <taxon>Hypocreomycetidae</taxon>
        <taxon>Hypocreales</taxon>
        <taxon>Nectriaceae</taxon>
        <taxon>Fusarium</taxon>
    </lineage>
</organism>
<feature type="region of interest" description="Disordered" evidence="1">
    <location>
        <begin position="1"/>
        <end position="71"/>
    </location>
</feature>
<name>A0A9W8V6X9_9HYPO</name>
<accession>A0A9W8V6X9</accession>
<dbReference type="AlphaFoldDB" id="A0A9W8V6X9"/>
<feature type="compositionally biased region" description="Acidic residues" evidence="1">
    <location>
        <begin position="171"/>
        <end position="182"/>
    </location>
</feature>
<reference evidence="2" key="1">
    <citation type="submission" date="2022-09" db="EMBL/GenBank/DDBJ databases">
        <title>Fusarium specimens isolated from Avocado Roots.</title>
        <authorList>
            <person name="Stajich J."/>
            <person name="Roper C."/>
            <person name="Heimlech-Rivalta G."/>
        </authorList>
    </citation>
    <scope>NUCLEOTIDE SEQUENCE</scope>
    <source>
        <strain evidence="2">CF00136</strain>
    </source>
</reference>
<feature type="compositionally biased region" description="Basic and acidic residues" evidence="1">
    <location>
        <begin position="183"/>
        <end position="196"/>
    </location>
</feature>
<keyword evidence="3" id="KW-1185">Reference proteome</keyword>
<proteinExistence type="predicted"/>
<evidence type="ECO:0000313" key="2">
    <source>
        <dbReference type="EMBL" id="KAJ4244998.1"/>
    </source>
</evidence>
<feature type="region of interest" description="Disordered" evidence="1">
    <location>
        <begin position="140"/>
        <end position="196"/>
    </location>
</feature>
<dbReference type="Proteomes" id="UP001152049">
    <property type="component" value="Unassembled WGS sequence"/>
</dbReference>
<dbReference type="EMBL" id="JAOQAZ010000048">
    <property type="protein sequence ID" value="KAJ4244998.1"/>
    <property type="molecule type" value="Genomic_DNA"/>
</dbReference>
<evidence type="ECO:0000313" key="3">
    <source>
        <dbReference type="Proteomes" id="UP001152049"/>
    </source>
</evidence>
<feature type="compositionally biased region" description="Acidic residues" evidence="1">
    <location>
        <begin position="34"/>
        <end position="43"/>
    </location>
</feature>
<feature type="compositionally biased region" description="Acidic residues" evidence="1">
    <location>
        <begin position="144"/>
        <end position="154"/>
    </location>
</feature>
<gene>
    <name evidence="2" type="ORF">NW762_014204</name>
</gene>
<evidence type="ECO:0000256" key="1">
    <source>
        <dbReference type="SAM" id="MobiDB-lite"/>
    </source>
</evidence>
<feature type="compositionally biased region" description="Polar residues" evidence="1">
    <location>
        <begin position="21"/>
        <end position="33"/>
    </location>
</feature>
<feature type="compositionally biased region" description="Polar residues" evidence="1">
    <location>
        <begin position="1"/>
        <end position="11"/>
    </location>
</feature>